<evidence type="ECO:0000313" key="2">
    <source>
        <dbReference type="Proteomes" id="UP000054047"/>
    </source>
</evidence>
<proteinExistence type="predicted"/>
<dbReference type="OrthoDB" id="5864157at2759"/>
<gene>
    <name evidence="1" type="ORF">ANCDUO_24916</name>
</gene>
<organism evidence="1 2">
    <name type="scientific">Ancylostoma duodenale</name>
    <dbReference type="NCBI Taxonomy" id="51022"/>
    <lineage>
        <taxon>Eukaryota</taxon>
        <taxon>Metazoa</taxon>
        <taxon>Ecdysozoa</taxon>
        <taxon>Nematoda</taxon>
        <taxon>Chromadorea</taxon>
        <taxon>Rhabditida</taxon>
        <taxon>Rhabditina</taxon>
        <taxon>Rhabditomorpha</taxon>
        <taxon>Strongyloidea</taxon>
        <taxon>Ancylostomatidae</taxon>
        <taxon>Ancylostomatinae</taxon>
        <taxon>Ancylostoma</taxon>
    </lineage>
</organism>
<dbReference type="Proteomes" id="UP000054047">
    <property type="component" value="Unassembled WGS sequence"/>
</dbReference>
<dbReference type="InterPro" id="IPR043137">
    <property type="entry name" value="GGT_ssub_C"/>
</dbReference>
<name>A0A0C2FED3_9BILA</name>
<evidence type="ECO:0000313" key="1">
    <source>
        <dbReference type="EMBL" id="KIH45049.1"/>
    </source>
</evidence>
<dbReference type="SUPFAM" id="SSF56235">
    <property type="entry name" value="N-terminal nucleophile aminohydrolases (Ntn hydrolases)"/>
    <property type="match status" value="1"/>
</dbReference>
<dbReference type="InterPro" id="IPR029055">
    <property type="entry name" value="Ntn_hydrolases_N"/>
</dbReference>
<accession>A0A0C2FED3</accession>
<evidence type="ECO:0008006" key="3">
    <source>
        <dbReference type="Google" id="ProtNLM"/>
    </source>
</evidence>
<keyword evidence="2" id="KW-1185">Reference proteome</keyword>
<reference evidence="1 2" key="1">
    <citation type="submission" date="2013-12" db="EMBL/GenBank/DDBJ databases">
        <title>Draft genome of the parsitic nematode Ancylostoma duodenale.</title>
        <authorList>
            <person name="Mitreva M."/>
        </authorList>
    </citation>
    <scope>NUCLEOTIDE SEQUENCE [LARGE SCALE GENOMIC DNA]</scope>
    <source>
        <strain evidence="1 2">Zhejiang</strain>
    </source>
</reference>
<dbReference type="Gene3D" id="3.60.20.40">
    <property type="match status" value="1"/>
</dbReference>
<sequence>MQFSVLTTPEYLFEPVIIASASGSVRTVEGVASVVLRMLLFNENPAEAIRANASFYDFEQGGFFCENNDKTFREQLDKKGVTCSNITRFHSEQHDRVAMAARRQRNGRIVAAVDQRPGEFNYAIGF</sequence>
<dbReference type="EMBL" id="KN774199">
    <property type="protein sequence ID" value="KIH45049.1"/>
    <property type="molecule type" value="Genomic_DNA"/>
</dbReference>
<dbReference type="AlphaFoldDB" id="A0A0C2FED3"/>
<protein>
    <recommendedName>
        <fullName evidence="3">Gamma-glutamyltranspeptidase</fullName>
    </recommendedName>
</protein>